<feature type="non-terminal residue" evidence="2">
    <location>
        <position position="1"/>
    </location>
</feature>
<evidence type="ECO:0000256" key="1">
    <source>
        <dbReference type="SAM" id="MobiDB-lite"/>
    </source>
</evidence>
<name>A0AAD7JV77_9AGAR</name>
<protein>
    <submittedName>
        <fullName evidence="2">Uncharacterized protein</fullName>
    </submittedName>
</protein>
<evidence type="ECO:0000313" key="2">
    <source>
        <dbReference type="EMBL" id="KAJ7771335.1"/>
    </source>
</evidence>
<keyword evidence="3" id="KW-1185">Reference proteome</keyword>
<sequence length="437" mass="47896">LTLVFFFFPSRTTATLIAFSSHPTTCGVSRTELAPTTRPGPQLHKTTSTSNWHLRLVPRASGSNLSSSYPSTVCSMSTSIIKPESKDVLPASTDASDSFPSVAETIDRMKNAIVSAAEAQMDVVRAENASLRQSAERDRALIDTLRKSAQDALAAQELAQTDAQAKLSAMVAMADAHTRQRSEWEASTRALQEKTQKESKALITERKAVAKERETVAKEREAVAKERELLTIQHLEVKKQKQALLQQRMDIAQQLQGMVRSVQPDPFPTTAAEISRRDTRPITRAVARSLTERDTGTSDKSVPRKRARTEGGTGMTTPTLNASIPRTANHIPGEPTPTSSVPARASNDSPVGVIFLPARCHPHRLSEVEQPIERLSRIDESDTFQCSSLGGWQKFSKVGQPIERLSRIDESDTFQCSSLGGWQKFSVVGKPIKRLSG</sequence>
<accession>A0AAD7JV77</accession>
<proteinExistence type="predicted"/>
<dbReference type="Proteomes" id="UP001215280">
    <property type="component" value="Unassembled WGS sequence"/>
</dbReference>
<evidence type="ECO:0000313" key="3">
    <source>
        <dbReference type="Proteomes" id="UP001215280"/>
    </source>
</evidence>
<feature type="region of interest" description="Disordered" evidence="1">
    <location>
        <begin position="288"/>
        <end position="326"/>
    </location>
</feature>
<organism evidence="2 3">
    <name type="scientific">Mycena maculata</name>
    <dbReference type="NCBI Taxonomy" id="230809"/>
    <lineage>
        <taxon>Eukaryota</taxon>
        <taxon>Fungi</taxon>
        <taxon>Dikarya</taxon>
        <taxon>Basidiomycota</taxon>
        <taxon>Agaricomycotina</taxon>
        <taxon>Agaricomycetes</taxon>
        <taxon>Agaricomycetidae</taxon>
        <taxon>Agaricales</taxon>
        <taxon>Marasmiineae</taxon>
        <taxon>Mycenaceae</taxon>
        <taxon>Mycena</taxon>
    </lineage>
</organism>
<feature type="compositionally biased region" description="Polar residues" evidence="1">
    <location>
        <begin position="315"/>
        <end position="326"/>
    </location>
</feature>
<comment type="caution">
    <text evidence="2">The sequence shown here is derived from an EMBL/GenBank/DDBJ whole genome shotgun (WGS) entry which is preliminary data.</text>
</comment>
<reference evidence="2" key="1">
    <citation type="submission" date="2023-03" db="EMBL/GenBank/DDBJ databases">
        <title>Massive genome expansion in bonnet fungi (Mycena s.s.) driven by repeated elements and novel gene families across ecological guilds.</title>
        <authorList>
            <consortium name="Lawrence Berkeley National Laboratory"/>
            <person name="Harder C.B."/>
            <person name="Miyauchi S."/>
            <person name="Viragh M."/>
            <person name="Kuo A."/>
            <person name="Thoen E."/>
            <person name="Andreopoulos B."/>
            <person name="Lu D."/>
            <person name="Skrede I."/>
            <person name="Drula E."/>
            <person name="Henrissat B."/>
            <person name="Morin E."/>
            <person name="Kohler A."/>
            <person name="Barry K."/>
            <person name="LaButti K."/>
            <person name="Morin E."/>
            <person name="Salamov A."/>
            <person name="Lipzen A."/>
            <person name="Mereny Z."/>
            <person name="Hegedus B."/>
            <person name="Baldrian P."/>
            <person name="Stursova M."/>
            <person name="Weitz H."/>
            <person name="Taylor A."/>
            <person name="Grigoriev I.V."/>
            <person name="Nagy L.G."/>
            <person name="Martin F."/>
            <person name="Kauserud H."/>
        </authorList>
    </citation>
    <scope>NUCLEOTIDE SEQUENCE</scope>
    <source>
        <strain evidence="2">CBHHK188m</strain>
    </source>
</reference>
<dbReference type="EMBL" id="JARJLG010000021">
    <property type="protein sequence ID" value="KAJ7771335.1"/>
    <property type="molecule type" value="Genomic_DNA"/>
</dbReference>
<dbReference type="AlphaFoldDB" id="A0AAD7JV77"/>
<gene>
    <name evidence="2" type="ORF">DFH07DRAFT_226615</name>
</gene>